<proteinExistence type="predicted"/>
<evidence type="ECO:0000259" key="16">
    <source>
        <dbReference type="Pfam" id="PF00905"/>
    </source>
</evidence>
<evidence type="ECO:0000256" key="8">
    <source>
        <dbReference type="ARBA" id="ARBA00022801"/>
    </source>
</evidence>
<evidence type="ECO:0000256" key="1">
    <source>
        <dbReference type="ARBA" id="ARBA00004167"/>
    </source>
</evidence>
<feature type="transmembrane region" description="Helical" evidence="15">
    <location>
        <begin position="20"/>
        <end position="38"/>
    </location>
</feature>
<keyword evidence="5" id="KW-0121">Carboxypeptidase</keyword>
<organism evidence="18 19">
    <name type="scientific">Desulfosarcina ovata subsp. sediminis</name>
    <dbReference type="NCBI Taxonomy" id="885957"/>
    <lineage>
        <taxon>Bacteria</taxon>
        <taxon>Pseudomonadati</taxon>
        <taxon>Thermodesulfobacteriota</taxon>
        <taxon>Desulfobacteria</taxon>
        <taxon>Desulfobacterales</taxon>
        <taxon>Desulfosarcinaceae</taxon>
        <taxon>Desulfosarcina</taxon>
    </lineage>
</organism>
<evidence type="ECO:0000256" key="14">
    <source>
        <dbReference type="SAM" id="MobiDB-lite"/>
    </source>
</evidence>
<protein>
    <submittedName>
        <fullName evidence="18">Penicillin-binding protein 2</fullName>
    </submittedName>
</protein>
<comment type="subcellular location">
    <subcellularLocation>
        <location evidence="2">Cell membrane</location>
    </subcellularLocation>
    <subcellularLocation>
        <location evidence="1">Membrane</location>
        <topology evidence="1">Single-pass membrane protein</topology>
    </subcellularLocation>
</comment>
<dbReference type="Pfam" id="PF03717">
    <property type="entry name" value="PBP_dimer"/>
    <property type="match status" value="1"/>
</dbReference>
<dbReference type="FunFam" id="3.40.710.10:FF:000024">
    <property type="entry name" value="Penicillin-binding protein 2"/>
    <property type="match status" value="1"/>
</dbReference>
<accession>A0A5K7ZZD0</accession>
<evidence type="ECO:0000256" key="12">
    <source>
        <dbReference type="ARBA" id="ARBA00023136"/>
    </source>
</evidence>
<evidence type="ECO:0000256" key="7">
    <source>
        <dbReference type="ARBA" id="ARBA00022692"/>
    </source>
</evidence>
<dbReference type="PANTHER" id="PTHR30627">
    <property type="entry name" value="PEPTIDOGLYCAN D,D-TRANSPEPTIDASE"/>
    <property type="match status" value="1"/>
</dbReference>
<dbReference type="InterPro" id="IPR036138">
    <property type="entry name" value="PBP_dimer_sf"/>
</dbReference>
<feature type="domain" description="Penicillin-binding protein transpeptidase" evidence="16">
    <location>
        <begin position="263"/>
        <end position="598"/>
    </location>
</feature>
<evidence type="ECO:0000259" key="17">
    <source>
        <dbReference type="Pfam" id="PF03717"/>
    </source>
</evidence>
<feature type="region of interest" description="Disordered" evidence="14">
    <location>
        <begin position="533"/>
        <end position="556"/>
    </location>
</feature>
<dbReference type="Gene3D" id="3.30.1390.30">
    <property type="entry name" value="Penicillin-binding protein 2a, domain 3"/>
    <property type="match status" value="1"/>
</dbReference>
<dbReference type="InterPro" id="IPR050515">
    <property type="entry name" value="Beta-lactam/transpept"/>
</dbReference>
<dbReference type="Pfam" id="PF00905">
    <property type="entry name" value="Transpeptidase"/>
    <property type="match status" value="1"/>
</dbReference>
<gene>
    <name evidence="18" type="primary">mrdA</name>
    <name evidence="18" type="ORF">DSCO28_62110</name>
</gene>
<dbReference type="GO" id="GO:0005886">
    <property type="term" value="C:plasma membrane"/>
    <property type="evidence" value="ECO:0007669"/>
    <property type="project" value="UniProtKB-SubCell"/>
</dbReference>
<keyword evidence="9" id="KW-0133">Cell shape</keyword>
<dbReference type="GO" id="GO:0006508">
    <property type="term" value="P:proteolysis"/>
    <property type="evidence" value="ECO:0007669"/>
    <property type="project" value="UniProtKB-KW"/>
</dbReference>
<evidence type="ECO:0000256" key="4">
    <source>
        <dbReference type="ARBA" id="ARBA00022519"/>
    </source>
</evidence>
<dbReference type="AlphaFoldDB" id="A0A5K7ZZD0"/>
<keyword evidence="8" id="KW-0378">Hydrolase</keyword>
<dbReference type="Proteomes" id="UP000425960">
    <property type="component" value="Chromosome"/>
</dbReference>
<dbReference type="Gene3D" id="3.90.1310.10">
    <property type="entry name" value="Penicillin-binding protein 2a (Domain 2)"/>
    <property type="match status" value="1"/>
</dbReference>
<dbReference type="GO" id="GO:0071555">
    <property type="term" value="P:cell wall organization"/>
    <property type="evidence" value="ECO:0007669"/>
    <property type="project" value="UniProtKB-KW"/>
</dbReference>
<dbReference type="SUPFAM" id="SSF56519">
    <property type="entry name" value="Penicillin binding protein dimerisation domain"/>
    <property type="match status" value="1"/>
</dbReference>
<dbReference type="GO" id="GO:0008360">
    <property type="term" value="P:regulation of cell shape"/>
    <property type="evidence" value="ECO:0007669"/>
    <property type="project" value="UniProtKB-KW"/>
</dbReference>
<dbReference type="SUPFAM" id="SSF56601">
    <property type="entry name" value="beta-lactamase/transpeptidase-like"/>
    <property type="match status" value="1"/>
</dbReference>
<keyword evidence="12 15" id="KW-0472">Membrane</keyword>
<name>A0A5K7ZZD0_9BACT</name>
<keyword evidence="11 15" id="KW-1133">Transmembrane helix</keyword>
<dbReference type="GO" id="GO:0009002">
    <property type="term" value="F:serine-type D-Ala-D-Ala carboxypeptidase activity"/>
    <property type="evidence" value="ECO:0007669"/>
    <property type="project" value="InterPro"/>
</dbReference>
<dbReference type="PANTHER" id="PTHR30627:SF2">
    <property type="entry name" value="PEPTIDOGLYCAN D,D-TRANSPEPTIDASE MRDA"/>
    <property type="match status" value="1"/>
</dbReference>
<keyword evidence="10" id="KW-0573">Peptidoglycan synthesis</keyword>
<evidence type="ECO:0000256" key="13">
    <source>
        <dbReference type="ARBA" id="ARBA00023316"/>
    </source>
</evidence>
<evidence type="ECO:0000256" key="9">
    <source>
        <dbReference type="ARBA" id="ARBA00022960"/>
    </source>
</evidence>
<evidence type="ECO:0000256" key="5">
    <source>
        <dbReference type="ARBA" id="ARBA00022645"/>
    </source>
</evidence>
<evidence type="ECO:0000256" key="15">
    <source>
        <dbReference type="SAM" id="Phobius"/>
    </source>
</evidence>
<dbReference type="EMBL" id="AP021876">
    <property type="protein sequence ID" value="BBO85645.1"/>
    <property type="molecule type" value="Genomic_DNA"/>
</dbReference>
<dbReference type="InterPro" id="IPR017790">
    <property type="entry name" value="Penicillin-binding_protein_2"/>
</dbReference>
<dbReference type="InterPro" id="IPR001460">
    <property type="entry name" value="PCN-bd_Tpept"/>
</dbReference>
<evidence type="ECO:0000256" key="3">
    <source>
        <dbReference type="ARBA" id="ARBA00022475"/>
    </source>
</evidence>
<evidence type="ECO:0000256" key="6">
    <source>
        <dbReference type="ARBA" id="ARBA00022670"/>
    </source>
</evidence>
<keyword evidence="13" id="KW-0961">Cell wall biogenesis/degradation</keyword>
<dbReference type="RefSeq" id="WP_231713980.1">
    <property type="nucleotide sequence ID" value="NZ_AP021876.1"/>
</dbReference>
<dbReference type="KEGG" id="dov:DSCO28_62110"/>
<feature type="domain" description="Penicillin-binding protein dimerisation" evidence="17">
    <location>
        <begin position="61"/>
        <end position="231"/>
    </location>
</feature>
<keyword evidence="7 15" id="KW-0812">Transmembrane</keyword>
<evidence type="ECO:0000256" key="10">
    <source>
        <dbReference type="ARBA" id="ARBA00022984"/>
    </source>
</evidence>
<dbReference type="GO" id="GO:0071972">
    <property type="term" value="F:peptidoglycan L,D-transpeptidase activity"/>
    <property type="evidence" value="ECO:0007669"/>
    <property type="project" value="TreeGrafter"/>
</dbReference>
<keyword evidence="6" id="KW-0645">Protease</keyword>
<evidence type="ECO:0000256" key="2">
    <source>
        <dbReference type="ARBA" id="ARBA00004236"/>
    </source>
</evidence>
<dbReference type="GO" id="GO:0008658">
    <property type="term" value="F:penicillin binding"/>
    <property type="evidence" value="ECO:0007669"/>
    <property type="project" value="InterPro"/>
</dbReference>
<dbReference type="GO" id="GO:0009252">
    <property type="term" value="P:peptidoglycan biosynthetic process"/>
    <property type="evidence" value="ECO:0007669"/>
    <property type="project" value="UniProtKB-KW"/>
</dbReference>
<keyword evidence="3" id="KW-1003">Cell membrane</keyword>
<dbReference type="NCBIfam" id="TIGR03423">
    <property type="entry name" value="pbp2_mrdA"/>
    <property type="match status" value="1"/>
</dbReference>
<evidence type="ECO:0000313" key="18">
    <source>
        <dbReference type="EMBL" id="BBO85645.1"/>
    </source>
</evidence>
<evidence type="ECO:0000313" key="19">
    <source>
        <dbReference type="Proteomes" id="UP000425960"/>
    </source>
</evidence>
<evidence type="ECO:0000256" key="11">
    <source>
        <dbReference type="ARBA" id="ARBA00022989"/>
    </source>
</evidence>
<dbReference type="Gene3D" id="3.40.710.10">
    <property type="entry name" value="DD-peptidase/beta-lactamase superfamily"/>
    <property type="match status" value="1"/>
</dbReference>
<dbReference type="InterPro" id="IPR012338">
    <property type="entry name" value="Beta-lactam/transpept-like"/>
</dbReference>
<dbReference type="InterPro" id="IPR005311">
    <property type="entry name" value="PBP_dimer"/>
</dbReference>
<keyword evidence="4" id="KW-0997">Cell inner membrane</keyword>
<reference evidence="18 19" key="1">
    <citation type="submission" date="2019-11" db="EMBL/GenBank/DDBJ databases">
        <title>Comparative genomics of hydrocarbon-degrading Desulfosarcina strains.</title>
        <authorList>
            <person name="Watanabe M."/>
            <person name="Kojima H."/>
            <person name="Fukui M."/>
        </authorList>
    </citation>
    <scope>NUCLEOTIDE SEQUENCE [LARGE SCALE GENOMIC DNA]</scope>
    <source>
        <strain evidence="18 19">28bB2T</strain>
    </source>
</reference>
<sequence length="624" mass="68002">MTNYLDNVDSEWFSQRLSVALTIVVAAFVILIARLFYLQVINGAELRRQSEINSIRLKNVDATRGLIYDCQGRLLADNRPAYDLNIIVKDAGPLEPTIAKLSDYSGIPEAQLWAQLEKAKGSRAYKPVLLKPDISRDELAAIEVNRWDLPGIMVNISPRRDYVFSPSAAHILGYMGEINVDELKQKRHQGCKTGDYIGKYGIERAREPWLRGKRGGQQVEVNATGQVVRVLSTVDAVPGNNVVLSIDHALQVVAEELLVDQAGAAVAVEPDTGQVLAMVSSPSFDQNAFISGMSHDAWNVLISDPQHPLENKAIQAEYPPASTYKIIAAAAGLEEGLIDESSSVFCPGFLKFGNRTYRCWKRWGHGDVDIYKALSESCDVYFYKLGQELGVDRLAWYARAFGLGEPTGIDLNHEGSGLVPTAAWKKRRTGISWQKGETLSVVIGQGFNLTTPLQMAMVAATVGNGGTRYRPKIVKTIRTADGKTLYDSTPEVVGRLPVSEKNLNIVREGLFKAVNSRHGTAWRSRLDGMAMSGKTGTAQVVGRREEDTDGDGQGEPIKDHAWFVAYAPREHPKIAVSVIVEHGEHGSSAAAPVAAEMIRFYLSGGSQAADTTAPEGSVAPGQGD</sequence>